<feature type="domain" description="ACAD9/ACADV-like C-terminal" evidence="3">
    <location>
        <begin position="552"/>
        <end position="649"/>
    </location>
</feature>
<keyword evidence="2" id="KW-0560">Oxidoreductase</keyword>
<dbReference type="InterPro" id="IPR049448">
    <property type="entry name" value="ACAD9/ACADV-like_C"/>
</dbReference>
<dbReference type="GO" id="GO:0016627">
    <property type="term" value="F:oxidoreductase activity, acting on the CH-CH group of donors"/>
    <property type="evidence" value="ECO:0007669"/>
    <property type="project" value="InterPro"/>
</dbReference>
<evidence type="ECO:0000313" key="5">
    <source>
        <dbReference type="EMBL" id="MDE46560.1"/>
    </source>
</evidence>
<dbReference type="Pfam" id="PF21343">
    <property type="entry name" value="ACAD9-ACADV_C"/>
    <property type="match status" value="1"/>
</dbReference>
<accession>A0A6G1S5M9</accession>
<evidence type="ECO:0000259" key="3">
    <source>
        <dbReference type="Pfam" id="PF21343"/>
    </source>
</evidence>
<keyword evidence="1" id="KW-0809">Transit peptide</keyword>
<proteinExistence type="predicted"/>
<evidence type="ECO:0000313" key="4">
    <source>
        <dbReference type="EMBL" id="MDE45253.1"/>
    </source>
</evidence>
<dbReference type="AlphaFoldDB" id="A0A6G1S5M9"/>
<sequence>MLRIFTIFSHRPMPARLLSSTTHNLNATGQIEKVDLKPGEVKEEEISLSKFQSTELLPEVPIKSLDLVKRIDKVEKKGSFTVDIFKGSYDEEFLIYPDTLDNRQENQQLKDQAAMVKQLYPQIWDDERQLQKFNFFNLFQLSVSEMMTIFESIGASTRACTETTMAKTEAEDLQHTPKQTQISKAVISLIIRNCLTYWPMFKSKSTKVRSLVPQKHILFGGSSDDTTLCKPIGFCWSEQAPELGSLPPQEWFTLGTHGGPTNDHTLIQGRKTRILHEDSVEHYLVYFRDKFLSDKYLTDVPENEANPASDPFVGCCLVHKSQLKINPPYYDSAGCKYVDIDIDTIVPGDQIVFPAERKDPTGVNIKALGQLATSSVIMGILKDTLRMTYQHLLSTKRGLLDCDIIERKLTGVTSRIFAIESMVYYIAGMYDGLKDGFDAHMESTVLKVIANEYAYASLKDLQDICSSDMFIISKIQDQINMFDSFLDGNIYNRLYLATMGVIWFARSKNMHLNQLRLAPWYPGYYFKTMMRERAQRGDYLTLNADIYGHLHPSLKEAGIQLEYIIKRVKYAAESLCIRYGKDVTGAQSALYKLSQLSIDAFMLTTMCARASKSYCNGSRNSEIDVHITTSFAHQLAREVRIYMETIDMMPINALENRAKLINELNIRQGGYYAESPLDPNI</sequence>
<evidence type="ECO:0000256" key="1">
    <source>
        <dbReference type="ARBA" id="ARBA00022946"/>
    </source>
</evidence>
<dbReference type="InterPro" id="IPR036250">
    <property type="entry name" value="AcylCo_DH-like_C"/>
</dbReference>
<name>A0A6G1S5M9_9ACAR</name>
<dbReference type="SUPFAM" id="SSF47203">
    <property type="entry name" value="Acyl-CoA dehydrogenase C-terminal domain-like"/>
    <property type="match status" value="1"/>
</dbReference>
<dbReference type="Gene3D" id="1.20.140.10">
    <property type="entry name" value="Butyryl-CoA Dehydrogenase, subunit A, domain 3"/>
    <property type="match status" value="2"/>
</dbReference>
<gene>
    <name evidence="4" type="primary">ACAD9_1</name>
    <name evidence="5" type="synonym">ACAD9_0</name>
    <name evidence="5" type="ORF">g.7282</name>
    <name evidence="4" type="ORF">g.7283</name>
</gene>
<evidence type="ECO:0000256" key="2">
    <source>
        <dbReference type="ARBA" id="ARBA00023002"/>
    </source>
</evidence>
<organism evidence="4">
    <name type="scientific">Aceria tosichella</name>
    <name type="common">wheat curl mite</name>
    <dbReference type="NCBI Taxonomy" id="561515"/>
    <lineage>
        <taxon>Eukaryota</taxon>
        <taxon>Metazoa</taxon>
        <taxon>Ecdysozoa</taxon>
        <taxon>Arthropoda</taxon>
        <taxon>Chelicerata</taxon>
        <taxon>Arachnida</taxon>
        <taxon>Acari</taxon>
        <taxon>Acariformes</taxon>
        <taxon>Trombidiformes</taxon>
        <taxon>Prostigmata</taxon>
        <taxon>Eupodina</taxon>
        <taxon>Eriophyoidea</taxon>
        <taxon>Eriophyidae</taxon>
        <taxon>Eriophyinae</taxon>
        <taxon>Aceriini</taxon>
        <taxon>Aceria</taxon>
    </lineage>
</organism>
<protein>
    <submittedName>
        <fullName evidence="4">Acyl-CoA dehydrogenase family member 9, mitochondrial</fullName>
    </submittedName>
</protein>
<reference evidence="4" key="1">
    <citation type="submission" date="2018-10" db="EMBL/GenBank/DDBJ databases">
        <title>Transcriptome assembly of Aceria tosichella (Wheat curl mite) Type 2.</title>
        <authorList>
            <person name="Scully E.D."/>
            <person name="Geib S.M."/>
            <person name="Palmer N.A."/>
            <person name="Gupta A.K."/>
            <person name="Sarath G."/>
            <person name="Tatineni S."/>
        </authorList>
    </citation>
    <scope>NUCLEOTIDE SEQUENCE</scope>
    <source>
        <strain evidence="4">LincolnNE</strain>
    </source>
</reference>
<dbReference type="EMBL" id="GGYP01001789">
    <property type="protein sequence ID" value="MDE46560.1"/>
    <property type="molecule type" value="Transcribed_RNA"/>
</dbReference>
<dbReference type="EMBL" id="GGYP01000482">
    <property type="protein sequence ID" value="MDE45253.1"/>
    <property type="molecule type" value="Transcribed_RNA"/>
</dbReference>